<evidence type="ECO:0000256" key="7">
    <source>
        <dbReference type="ARBA" id="ARBA00047872"/>
    </source>
</evidence>
<comment type="similarity">
    <text evidence="2 8">Belongs to the aspartokinase family.</text>
</comment>
<keyword evidence="5 8" id="KW-0418">Kinase</keyword>
<organism evidence="11 12">
    <name type="scientific">Chryseolinea serpens</name>
    <dbReference type="NCBI Taxonomy" id="947013"/>
    <lineage>
        <taxon>Bacteria</taxon>
        <taxon>Pseudomonadati</taxon>
        <taxon>Bacteroidota</taxon>
        <taxon>Cytophagia</taxon>
        <taxon>Cytophagales</taxon>
        <taxon>Fulvivirgaceae</taxon>
        <taxon>Chryseolinea</taxon>
    </lineage>
</organism>
<dbReference type="NCBIfam" id="TIGR00657">
    <property type="entry name" value="asp_kinases"/>
    <property type="match status" value="1"/>
</dbReference>
<dbReference type="Proteomes" id="UP000184212">
    <property type="component" value="Unassembled WGS sequence"/>
</dbReference>
<reference evidence="11 12" key="1">
    <citation type="submission" date="2016-11" db="EMBL/GenBank/DDBJ databases">
        <authorList>
            <person name="Jaros S."/>
            <person name="Januszkiewicz K."/>
            <person name="Wedrychowicz H."/>
        </authorList>
    </citation>
    <scope>NUCLEOTIDE SEQUENCE [LARGE SCALE GENOMIC DNA]</scope>
    <source>
        <strain evidence="11 12">DSM 24574</strain>
    </source>
</reference>
<dbReference type="STRING" id="947013.SAMN04488109_4080"/>
<dbReference type="GO" id="GO:0009088">
    <property type="term" value="P:threonine biosynthetic process"/>
    <property type="evidence" value="ECO:0007669"/>
    <property type="project" value="UniProtKB-UniPathway"/>
</dbReference>
<dbReference type="UniPathway" id="UPA00051">
    <property type="reaction ID" value="UER00462"/>
</dbReference>
<keyword evidence="4" id="KW-0547">Nucleotide-binding</keyword>
<dbReference type="AlphaFoldDB" id="A0A1M5THB9"/>
<dbReference type="Pfam" id="PF00696">
    <property type="entry name" value="AA_kinase"/>
    <property type="match status" value="1"/>
</dbReference>
<dbReference type="PANTHER" id="PTHR21499">
    <property type="entry name" value="ASPARTATE KINASE"/>
    <property type="match status" value="1"/>
</dbReference>
<comment type="pathway">
    <text evidence="9">Amino-acid biosynthesis; L-threonine biosynthesis; L-threonine from L-aspartate: step 1/5.</text>
</comment>
<evidence type="ECO:0000256" key="6">
    <source>
        <dbReference type="ARBA" id="ARBA00022840"/>
    </source>
</evidence>
<evidence type="ECO:0000256" key="4">
    <source>
        <dbReference type="ARBA" id="ARBA00022741"/>
    </source>
</evidence>
<dbReference type="Gene3D" id="3.40.1160.10">
    <property type="entry name" value="Acetylglutamate kinase-like"/>
    <property type="match status" value="1"/>
</dbReference>
<dbReference type="GO" id="GO:0009090">
    <property type="term" value="P:homoserine biosynthetic process"/>
    <property type="evidence" value="ECO:0007669"/>
    <property type="project" value="TreeGrafter"/>
</dbReference>
<sequence length="417" mass="46593">MKVFKFGGASLKTPERIRHVASIIRSHATSDLLVVVSAMGKTTDLLETLVATNRTPQTMTDARLALKKYHYDIIDALFKDTSFVRAAVDVQLEEIADTLASSLEGDLLYDQVVSKGELISSVILHHYFATEGIKSHWLDARTCISTDSSFREGKVDWTLTATNVQPLVPLLKENIVITQGFIGRTPDGFTTTLGREGSDYTAAIFTSTLGAESLTIWKDVAGVMNADPKRFPSPVVFEELPFKEAAEMTYYGANVIHPKTIKPLANKNIPLLVKNFDDPSLPGTRIHECTVDQLPPLIVFKDNQCLISCKVTDYTFISEEQLSIIFHALSELDIRINLMQNSAISFSFCIDFRESKVIKLIGRLQKRFEVYYNTGLTLITIKNYDEATFDTYRKQPGVMMEQSSRSTLQVLVKTGNP</sequence>
<dbReference type="InterPro" id="IPR036393">
    <property type="entry name" value="AceGlu_kinase-like_sf"/>
</dbReference>
<keyword evidence="3 8" id="KW-0808">Transferase</keyword>
<proteinExistence type="inferred from homology"/>
<evidence type="ECO:0000313" key="12">
    <source>
        <dbReference type="Proteomes" id="UP000184212"/>
    </source>
</evidence>
<evidence type="ECO:0000256" key="8">
    <source>
        <dbReference type="RuleBase" id="RU003448"/>
    </source>
</evidence>
<comment type="catalytic activity">
    <reaction evidence="7 8">
        <text>L-aspartate + ATP = 4-phospho-L-aspartate + ADP</text>
        <dbReference type="Rhea" id="RHEA:23776"/>
        <dbReference type="ChEBI" id="CHEBI:29991"/>
        <dbReference type="ChEBI" id="CHEBI:30616"/>
        <dbReference type="ChEBI" id="CHEBI:57535"/>
        <dbReference type="ChEBI" id="CHEBI:456216"/>
        <dbReference type="EC" id="2.7.2.4"/>
    </reaction>
</comment>
<evidence type="ECO:0000259" key="10">
    <source>
        <dbReference type="Pfam" id="PF00696"/>
    </source>
</evidence>
<dbReference type="EC" id="2.7.2.4" evidence="8"/>
<evidence type="ECO:0000256" key="1">
    <source>
        <dbReference type="ARBA" id="ARBA00004766"/>
    </source>
</evidence>
<dbReference type="InterPro" id="IPR001341">
    <property type="entry name" value="Asp_kinase"/>
</dbReference>
<name>A0A1M5THB9_9BACT</name>
<dbReference type="SUPFAM" id="SSF53633">
    <property type="entry name" value="Carbamate kinase-like"/>
    <property type="match status" value="1"/>
</dbReference>
<dbReference type="GO" id="GO:0005829">
    <property type="term" value="C:cytosol"/>
    <property type="evidence" value="ECO:0007669"/>
    <property type="project" value="TreeGrafter"/>
</dbReference>
<keyword evidence="6" id="KW-0067">ATP-binding</keyword>
<dbReference type="UniPathway" id="UPA00050">
    <property type="reaction ID" value="UER00461"/>
</dbReference>
<dbReference type="InterPro" id="IPR001048">
    <property type="entry name" value="Asp/Glu/Uridylate_kinase"/>
</dbReference>
<keyword evidence="12" id="KW-1185">Reference proteome</keyword>
<dbReference type="InterPro" id="IPR045865">
    <property type="entry name" value="ACT-like_dom_sf"/>
</dbReference>
<keyword evidence="9" id="KW-0028">Amino-acid biosynthesis</keyword>
<dbReference type="CDD" id="cd04243">
    <property type="entry name" value="AAK_AK-HSDH-like"/>
    <property type="match status" value="1"/>
</dbReference>
<comment type="pathway">
    <text evidence="1 9">Amino-acid biosynthesis; L-lysine biosynthesis via DAP pathway; (S)-tetrahydrodipicolinate from L-aspartate: step 1/4.</text>
</comment>
<dbReference type="GO" id="GO:0004072">
    <property type="term" value="F:aspartate kinase activity"/>
    <property type="evidence" value="ECO:0007669"/>
    <property type="project" value="UniProtKB-EC"/>
</dbReference>
<dbReference type="EMBL" id="FQWQ01000003">
    <property type="protein sequence ID" value="SHH50089.1"/>
    <property type="molecule type" value="Genomic_DNA"/>
</dbReference>
<dbReference type="RefSeq" id="WP_073137690.1">
    <property type="nucleotide sequence ID" value="NZ_FQWQ01000003.1"/>
</dbReference>
<protein>
    <recommendedName>
        <fullName evidence="8">Aspartokinase</fullName>
        <ecNumber evidence="8">2.7.2.4</ecNumber>
    </recommendedName>
</protein>
<dbReference type="SUPFAM" id="SSF55021">
    <property type="entry name" value="ACT-like"/>
    <property type="match status" value="1"/>
</dbReference>
<comment type="pathway">
    <text evidence="9">Amino-acid biosynthesis; L-methionine biosynthesis via de novo pathway; L-homoserine from L-aspartate: step 1/3.</text>
</comment>
<dbReference type="InterPro" id="IPR042199">
    <property type="entry name" value="AsparK_Bifunc_asparK/hSer_DH"/>
</dbReference>
<dbReference type="GO" id="GO:0009089">
    <property type="term" value="P:lysine biosynthetic process via diaminopimelate"/>
    <property type="evidence" value="ECO:0007669"/>
    <property type="project" value="UniProtKB-UniPathway"/>
</dbReference>
<evidence type="ECO:0000313" key="11">
    <source>
        <dbReference type="EMBL" id="SHH50089.1"/>
    </source>
</evidence>
<dbReference type="GO" id="GO:0005524">
    <property type="term" value="F:ATP binding"/>
    <property type="evidence" value="ECO:0007669"/>
    <property type="project" value="UniProtKB-KW"/>
</dbReference>
<feature type="domain" description="Aspartate/glutamate/uridylate kinase" evidence="10">
    <location>
        <begin position="2"/>
        <end position="275"/>
    </location>
</feature>
<dbReference type="Gene3D" id="1.20.120.1320">
    <property type="entry name" value="Aspartokinase, catalytic domain"/>
    <property type="match status" value="1"/>
</dbReference>
<evidence type="ECO:0000256" key="5">
    <source>
        <dbReference type="ARBA" id="ARBA00022777"/>
    </source>
</evidence>
<evidence type="ECO:0000256" key="2">
    <source>
        <dbReference type="ARBA" id="ARBA00010122"/>
    </source>
</evidence>
<gene>
    <name evidence="11" type="ORF">SAMN04488109_4080</name>
</gene>
<accession>A0A1M5THB9</accession>
<dbReference type="UniPathway" id="UPA00034">
    <property type="reaction ID" value="UER00015"/>
</dbReference>
<dbReference type="PANTHER" id="PTHR21499:SF59">
    <property type="entry name" value="ASPARTOKINASE"/>
    <property type="match status" value="1"/>
</dbReference>
<dbReference type="OrthoDB" id="9799110at2"/>
<evidence type="ECO:0000256" key="3">
    <source>
        <dbReference type="ARBA" id="ARBA00022679"/>
    </source>
</evidence>
<evidence type="ECO:0000256" key="9">
    <source>
        <dbReference type="RuleBase" id="RU004249"/>
    </source>
</evidence>